<dbReference type="OrthoDB" id="7185741at2"/>
<evidence type="ECO:0000259" key="2">
    <source>
        <dbReference type="Pfam" id="PF00561"/>
    </source>
</evidence>
<keyword evidence="1" id="KW-0812">Transmembrane</keyword>
<keyword evidence="3" id="KW-0378">Hydrolase</keyword>
<dbReference type="AlphaFoldDB" id="A0A501PFS9"/>
<feature type="transmembrane region" description="Helical" evidence="1">
    <location>
        <begin position="12"/>
        <end position="30"/>
    </location>
</feature>
<feature type="domain" description="AB hydrolase-1" evidence="2">
    <location>
        <begin position="118"/>
        <end position="193"/>
    </location>
</feature>
<sequence>MFLGYRLLSSNVLGIVIACPVVGAGLLLFQADMMNAGMAVLLPGLLMLVGALFHLYRVWRFHRCYPAPGKYADVNGFRAHYLVEGDRASRPTVVWIPGSHDPGIEMLDLHNALSGWNRSFIFDRFGSGWSDTGSGPRSLSNEAAELSAILEQAGETAPVILAGHSLGGMLATSFARMYPEKVAGLLLLDAGTADNFAYVSGLRGPGNIPGDSLWLSVMAAFGLLWMRLPAKDPGKYDRSELGQMRLGLMAQPKSHTGWVYALNAIFDDPLGLVREAGSLGNVPLYALVPDGQGMSDRHRLKQALPDFSDLQIANLAALQEQRGEVNAALSTQGRIKVGPPGTTHDLHREEPGFILDELRHLLEQVTGETDG</sequence>
<dbReference type="SUPFAM" id="SSF53474">
    <property type="entry name" value="alpha/beta-Hydrolases"/>
    <property type="match status" value="1"/>
</dbReference>
<dbReference type="PRINTS" id="PR00111">
    <property type="entry name" value="ABHYDROLASE"/>
</dbReference>
<dbReference type="InterPro" id="IPR052370">
    <property type="entry name" value="Meta-cleavage_hydrolase"/>
</dbReference>
<dbReference type="EMBL" id="VFIY01000014">
    <property type="protein sequence ID" value="TPD59283.1"/>
    <property type="molecule type" value="Genomic_DNA"/>
</dbReference>
<dbReference type="PROSITE" id="PS51257">
    <property type="entry name" value="PROKAR_LIPOPROTEIN"/>
    <property type="match status" value="1"/>
</dbReference>
<dbReference type="PANTHER" id="PTHR43139:SF52">
    <property type="entry name" value="SI:DKEY-122A22.2"/>
    <property type="match status" value="1"/>
</dbReference>
<evidence type="ECO:0000313" key="3">
    <source>
        <dbReference type="EMBL" id="TPD59283.1"/>
    </source>
</evidence>
<dbReference type="Gene3D" id="3.40.50.1820">
    <property type="entry name" value="alpha/beta hydrolase"/>
    <property type="match status" value="1"/>
</dbReference>
<comment type="caution">
    <text evidence="3">The sequence shown here is derived from an EMBL/GenBank/DDBJ whole genome shotgun (WGS) entry which is preliminary data.</text>
</comment>
<dbReference type="InterPro" id="IPR029058">
    <property type="entry name" value="AB_hydrolase_fold"/>
</dbReference>
<reference evidence="4" key="1">
    <citation type="submission" date="2019-06" db="EMBL/GenBank/DDBJ databases">
        <title>The complete genome of Emcibacter congregatus ZYLT.</title>
        <authorList>
            <person name="Zhao Z."/>
        </authorList>
    </citation>
    <scope>NUCLEOTIDE SEQUENCE [LARGE SCALE GENOMIC DNA]</scope>
    <source>
        <strain evidence="4">MCCC 1A06723</strain>
    </source>
</reference>
<name>A0A501PFS9_9PROT</name>
<gene>
    <name evidence="3" type="ORF">FIV46_10830</name>
</gene>
<protein>
    <submittedName>
        <fullName evidence="3">Alpha/beta hydrolase</fullName>
    </submittedName>
</protein>
<accession>A0A501PFS9</accession>
<evidence type="ECO:0000313" key="4">
    <source>
        <dbReference type="Proteomes" id="UP000319148"/>
    </source>
</evidence>
<organism evidence="3 4">
    <name type="scientific">Emcibacter nanhaiensis</name>
    <dbReference type="NCBI Taxonomy" id="1505037"/>
    <lineage>
        <taxon>Bacteria</taxon>
        <taxon>Pseudomonadati</taxon>
        <taxon>Pseudomonadota</taxon>
        <taxon>Alphaproteobacteria</taxon>
        <taxon>Emcibacterales</taxon>
        <taxon>Emcibacteraceae</taxon>
        <taxon>Emcibacter</taxon>
    </lineage>
</organism>
<dbReference type="Proteomes" id="UP000319148">
    <property type="component" value="Unassembled WGS sequence"/>
</dbReference>
<dbReference type="InterPro" id="IPR000073">
    <property type="entry name" value="AB_hydrolase_1"/>
</dbReference>
<keyword evidence="4" id="KW-1185">Reference proteome</keyword>
<keyword evidence="1" id="KW-1133">Transmembrane helix</keyword>
<evidence type="ECO:0000256" key="1">
    <source>
        <dbReference type="SAM" id="Phobius"/>
    </source>
</evidence>
<dbReference type="Pfam" id="PF00561">
    <property type="entry name" value="Abhydrolase_1"/>
    <property type="match status" value="1"/>
</dbReference>
<dbReference type="PANTHER" id="PTHR43139">
    <property type="entry name" value="SI:DKEY-122A22.2"/>
    <property type="match status" value="1"/>
</dbReference>
<proteinExistence type="predicted"/>
<feature type="transmembrane region" description="Helical" evidence="1">
    <location>
        <begin position="36"/>
        <end position="56"/>
    </location>
</feature>
<dbReference type="GO" id="GO:0016787">
    <property type="term" value="F:hydrolase activity"/>
    <property type="evidence" value="ECO:0007669"/>
    <property type="project" value="UniProtKB-KW"/>
</dbReference>
<keyword evidence="1" id="KW-0472">Membrane</keyword>